<feature type="transmembrane region" description="Helical" evidence="1">
    <location>
        <begin position="174"/>
        <end position="195"/>
    </location>
</feature>
<gene>
    <name evidence="2" type="ORF">Pla22_14910</name>
</gene>
<evidence type="ECO:0000313" key="2">
    <source>
        <dbReference type="EMBL" id="TWT53857.1"/>
    </source>
</evidence>
<dbReference type="OrthoDB" id="284830at2"/>
<evidence type="ECO:0000313" key="3">
    <source>
        <dbReference type="Proteomes" id="UP000316598"/>
    </source>
</evidence>
<keyword evidence="1" id="KW-0472">Membrane</keyword>
<keyword evidence="1" id="KW-1133">Transmembrane helix</keyword>
<dbReference type="Proteomes" id="UP000316598">
    <property type="component" value="Unassembled WGS sequence"/>
</dbReference>
<evidence type="ECO:0000256" key="1">
    <source>
        <dbReference type="SAM" id="Phobius"/>
    </source>
</evidence>
<protein>
    <submittedName>
        <fullName evidence="2">Uncharacterized protein</fullName>
    </submittedName>
</protein>
<comment type="caution">
    <text evidence="2">The sequence shown here is derived from an EMBL/GenBank/DDBJ whole genome shotgun (WGS) entry which is preliminary data.</text>
</comment>
<keyword evidence="3" id="KW-1185">Reference proteome</keyword>
<accession>A0A5C5WT76</accession>
<dbReference type="RefSeq" id="WP_146513997.1">
    <property type="nucleotide sequence ID" value="NZ_SJPI01000001.1"/>
</dbReference>
<organism evidence="2 3">
    <name type="scientific">Rubripirellula amarantea</name>
    <dbReference type="NCBI Taxonomy" id="2527999"/>
    <lineage>
        <taxon>Bacteria</taxon>
        <taxon>Pseudomonadati</taxon>
        <taxon>Planctomycetota</taxon>
        <taxon>Planctomycetia</taxon>
        <taxon>Pirellulales</taxon>
        <taxon>Pirellulaceae</taxon>
        <taxon>Rubripirellula</taxon>
    </lineage>
</organism>
<reference evidence="2 3" key="1">
    <citation type="submission" date="2019-02" db="EMBL/GenBank/DDBJ databases">
        <title>Deep-cultivation of Planctomycetes and their phenomic and genomic characterization uncovers novel biology.</title>
        <authorList>
            <person name="Wiegand S."/>
            <person name="Jogler M."/>
            <person name="Boedeker C."/>
            <person name="Pinto D."/>
            <person name="Vollmers J."/>
            <person name="Rivas-Marin E."/>
            <person name="Kohn T."/>
            <person name="Peeters S.H."/>
            <person name="Heuer A."/>
            <person name="Rast P."/>
            <person name="Oberbeckmann S."/>
            <person name="Bunk B."/>
            <person name="Jeske O."/>
            <person name="Meyerdierks A."/>
            <person name="Storesund J.E."/>
            <person name="Kallscheuer N."/>
            <person name="Luecker S."/>
            <person name="Lage O.M."/>
            <person name="Pohl T."/>
            <person name="Merkel B.J."/>
            <person name="Hornburger P."/>
            <person name="Mueller R.-W."/>
            <person name="Bruemmer F."/>
            <person name="Labrenz M."/>
            <person name="Spormann A.M."/>
            <person name="Op Den Camp H."/>
            <person name="Overmann J."/>
            <person name="Amann R."/>
            <person name="Jetten M.S.M."/>
            <person name="Mascher T."/>
            <person name="Medema M.H."/>
            <person name="Devos D.P."/>
            <person name="Kaster A.-K."/>
            <person name="Ovreas L."/>
            <person name="Rohde M."/>
            <person name="Galperin M.Y."/>
            <person name="Jogler C."/>
        </authorList>
    </citation>
    <scope>NUCLEOTIDE SEQUENCE [LARGE SCALE GENOMIC DNA]</scope>
    <source>
        <strain evidence="2 3">Pla22</strain>
    </source>
</reference>
<dbReference type="AlphaFoldDB" id="A0A5C5WT76"/>
<feature type="transmembrane region" description="Helical" evidence="1">
    <location>
        <begin position="102"/>
        <end position="121"/>
    </location>
</feature>
<dbReference type="EMBL" id="SJPI01000001">
    <property type="protein sequence ID" value="TWT53857.1"/>
    <property type="molecule type" value="Genomic_DNA"/>
</dbReference>
<feature type="transmembrane region" description="Helical" evidence="1">
    <location>
        <begin position="207"/>
        <end position="228"/>
    </location>
</feature>
<name>A0A5C5WT76_9BACT</name>
<feature type="transmembrane region" description="Helical" evidence="1">
    <location>
        <begin position="141"/>
        <end position="162"/>
    </location>
</feature>
<keyword evidence="1" id="KW-0812">Transmembrane</keyword>
<sequence length="230" mass="24428">MPIQVTCPKCLKRFQVSDKFAGKTGPCPNCKSQLKVPDKSEEVTIHVPDDGAPKDRTGKSVLKPIKRKETDVTKKGLLITGGAILAAIAVAVGMRLTGGLPLAGLILGAIAIAPPLVWAGYSFVHDSELEPYVGPELRNRVLICSVLFAALWLLYAFIPSYLFDLEAPSEMSYLVFGIIFSVMLVIGAFISVAAFELEFASGLAHAGLYLIATILLGVIAGVTFAGVIPV</sequence>
<proteinExistence type="predicted"/>
<feature type="transmembrane region" description="Helical" evidence="1">
    <location>
        <begin position="76"/>
        <end position="96"/>
    </location>
</feature>